<accession>A0AC60QLZ3</accession>
<comment type="caution">
    <text evidence="1">The sequence shown here is derived from an EMBL/GenBank/DDBJ whole genome shotgun (WGS) entry which is preliminary data.</text>
</comment>
<name>A0AC60QLZ3_IXOPE</name>
<proteinExistence type="predicted"/>
<feature type="non-terminal residue" evidence="1">
    <location>
        <position position="1"/>
    </location>
</feature>
<gene>
    <name evidence="1" type="ORF">HPB47_018269</name>
</gene>
<reference evidence="1 2" key="1">
    <citation type="journal article" date="2020" name="Cell">
        <title>Large-Scale Comparative Analyses of Tick Genomes Elucidate Their Genetic Diversity and Vector Capacities.</title>
        <authorList>
            <consortium name="Tick Genome and Microbiome Consortium (TIGMIC)"/>
            <person name="Jia N."/>
            <person name="Wang J."/>
            <person name="Shi W."/>
            <person name="Du L."/>
            <person name="Sun Y."/>
            <person name="Zhan W."/>
            <person name="Jiang J.F."/>
            <person name="Wang Q."/>
            <person name="Zhang B."/>
            <person name="Ji P."/>
            <person name="Bell-Sakyi L."/>
            <person name="Cui X.M."/>
            <person name="Yuan T.T."/>
            <person name="Jiang B.G."/>
            <person name="Yang W.F."/>
            <person name="Lam T.T."/>
            <person name="Chang Q.C."/>
            <person name="Ding S.J."/>
            <person name="Wang X.J."/>
            <person name="Zhu J.G."/>
            <person name="Ruan X.D."/>
            <person name="Zhao L."/>
            <person name="Wei J.T."/>
            <person name="Ye R.Z."/>
            <person name="Que T.C."/>
            <person name="Du C.H."/>
            <person name="Zhou Y.H."/>
            <person name="Cheng J.X."/>
            <person name="Dai P.F."/>
            <person name="Guo W.B."/>
            <person name="Han X.H."/>
            <person name="Huang E.J."/>
            <person name="Li L.F."/>
            <person name="Wei W."/>
            <person name="Gao Y.C."/>
            <person name="Liu J.Z."/>
            <person name="Shao H.Z."/>
            <person name="Wang X."/>
            <person name="Wang C.C."/>
            <person name="Yang T.C."/>
            <person name="Huo Q.B."/>
            <person name="Li W."/>
            <person name="Chen H.Y."/>
            <person name="Chen S.E."/>
            <person name="Zhou L.G."/>
            <person name="Ni X.B."/>
            <person name="Tian J.H."/>
            <person name="Sheng Y."/>
            <person name="Liu T."/>
            <person name="Pan Y.S."/>
            <person name="Xia L.Y."/>
            <person name="Li J."/>
            <person name="Zhao F."/>
            <person name="Cao W.C."/>
        </authorList>
    </citation>
    <scope>NUCLEOTIDE SEQUENCE [LARGE SCALE GENOMIC DNA]</scope>
    <source>
        <strain evidence="1">Iper-2018</strain>
    </source>
</reference>
<dbReference type="EMBL" id="JABSTQ010007334">
    <property type="protein sequence ID" value="KAG0435878.1"/>
    <property type="molecule type" value="Genomic_DNA"/>
</dbReference>
<protein>
    <submittedName>
        <fullName evidence="1">Uncharacterized protein</fullName>
    </submittedName>
</protein>
<evidence type="ECO:0000313" key="1">
    <source>
        <dbReference type="EMBL" id="KAG0435878.1"/>
    </source>
</evidence>
<sequence>PGVHPTQGLWTGFFCSYLSIESGKEIRAMSPRWLCLAAVFLVECRCQQRDSPERTDLSAFFASPSKQEAALADRRGFARFRNVLLGREPYRSPRYLDAGPGRRGGRSLVRRGQPSFFDSTGLEKRFPEVDQRGFHEDIFEESFGDFSPVK</sequence>
<dbReference type="Proteomes" id="UP000805193">
    <property type="component" value="Unassembled WGS sequence"/>
</dbReference>
<evidence type="ECO:0000313" key="2">
    <source>
        <dbReference type="Proteomes" id="UP000805193"/>
    </source>
</evidence>
<keyword evidence="2" id="KW-1185">Reference proteome</keyword>
<organism evidence="1 2">
    <name type="scientific">Ixodes persulcatus</name>
    <name type="common">Taiga tick</name>
    <dbReference type="NCBI Taxonomy" id="34615"/>
    <lineage>
        <taxon>Eukaryota</taxon>
        <taxon>Metazoa</taxon>
        <taxon>Ecdysozoa</taxon>
        <taxon>Arthropoda</taxon>
        <taxon>Chelicerata</taxon>
        <taxon>Arachnida</taxon>
        <taxon>Acari</taxon>
        <taxon>Parasitiformes</taxon>
        <taxon>Ixodida</taxon>
        <taxon>Ixodoidea</taxon>
        <taxon>Ixodidae</taxon>
        <taxon>Ixodinae</taxon>
        <taxon>Ixodes</taxon>
    </lineage>
</organism>